<sequence length="52" mass="6110">MITARIIFKRDQSGYIKPSITRPFSMYSDIKTFIRANKDTVLKVVDRYGVRI</sequence>
<dbReference type="RefSeq" id="YP_009225525.1">
    <property type="nucleotide sequence ID" value="NC_029094.1"/>
</dbReference>
<evidence type="ECO:0000313" key="1">
    <source>
        <dbReference type="EMBL" id="AKO60992.1"/>
    </source>
</evidence>
<reference evidence="1 2" key="1">
    <citation type="submission" date="2015-05" db="EMBL/GenBank/DDBJ databases">
        <authorList>
            <person name="Wang D.B."/>
            <person name="Wang M."/>
        </authorList>
    </citation>
    <scope>NUCLEOTIDE SEQUENCE [LARGE SCALE GENOMIC DNA]</scope>
</reference>
<dbReference type="Proteomes" id="UP000202763">
    <property type="component" value="Segment"/>
</dbReference>
<protein>
    <submittedName>
        <fullName evidence="1">Uncharacterized protein</fullName>
    </submittedName>
</protein>
<dbReference type="GeneID" id="26796586"/>
<proteinExistence type="predicted"/>
<keyword evidence="2" id="KW-1185">Reference proteome</keyword>
<name>A0A0H4INV3_9CAUD</name>
<accession>A0A0H4INV3</accession>
<organism evidence="1 2">
    <name type="scientific">Pseudoalteromonas phage H101</name>
    <dbReference type="NCBI Taxonomy" id="1654919"/>
    <lineage>
        <taxon>Viruses</taxon>
        <taxon>Duplodnaviria</taxon>
        <taxon>Heunggongvirae</taxon>
        <taxon>Uroviricota</taxon>
        <taxon>Caudoviricetes</taxon>
        <taxon>Shandongvirus</taxon>
        <taxon>Shandongvirus H101</taxon>
    </lineage>
</organism>
<dbReference type="EMBL" id="KR534323">
    <property type="protein sequence ID" value="AKO60992.1"/>
    <property type="molecule type" value="Genomic_DNA"/>
</dbReference>
<dbReference type="KEGG" id="vg:26796586"/>
<evidence type="ECO:0000313" key="2">
    <source>
        <dbReference type="Proteomes" id="UP000202763"/>
    </source>
</evidence>